<dbReference type="AlphaFoldDB" id="A0AAV3M0K9"/>
<reference evidence="1 2" key="1">
    <citation type="submission" date="2014-01" db="EMBL/GenBank/DDBJ databases">
        <authorList>
            <person name="Durkin A.S."/>
            <person name="McCorrison J."/>
            <person name="Torralba M."/>
            <person name="Gillis M."/>
            <person name="Haft D.H."/>
            <person name="Methe B."/>
            <person name="Sutton G."/>
            <person name="Nelson K.E."/>
        </authorList>
    </citation>
    <scope>NUCLEOTIDE SEQUENCE [LARGE SCALE GENOMIC DNA]</scope>
    <source>
        <strain evidence="1 2">205/92</strain>
    </source>
</reference>
<dbReference type="EMBL" id="JALD01000080">
    <property type="protein sequence ID" value="EUD09200.1"/>
    <property type="molecule type" value="Genomic_DNA"/>
</dbReference>
<organism evidence="1 2">
    <name type="scientific">Providencia alcalifaciens 205/92</name>
    <dbReference type="NCBI Taxonomy" id="1256988"/>
    <lineage>
        <taxon>Bacteria</taxon>
        <taxon>Pseudomonadati</taxon>
        <taxon>Pseudomonadota</taxon>
        <taxon>Gammaproteobacteria</taxon>
        <taxon>Enterobacterales</taxon>
        <taxon>Morganellaceae</taxon>
        <taxon>Providencia</taxon>
    </lineage>
</organism>
<comment type="caution">
    <text evidence="1">The sequence shown here is derived from an EMBL/GenBank/DDBJ whole genome shotgun (WGS) entry which is preliminary data.</text>
</comment>
<dbReference type="RefSeq" id="WP_036963987.1">
    <property type="nucleotide sequence ID" value="NZ_JALD01000080.1"/>
</dbReference>
<evidence type="ECO:0000313" key="2">
    <source>
        <dbReference type="Proteomes" id="UP000022311"/>
    </source>
</evidence>
<protein>
    <submittedName>
        <fullName evidence="1">Invasion protein OrgB family protein</fullName>
    </submittedName>
</protein>
<sequence>MLKHIQTQSHQSLINGVLIKNKIVKSCYYIDKLEKDAQERAKKVLKDAQSEAELFQEQAYLDGYKQGMLYALNQVLSFFTNQSDIVLNLQKQVDSYVREMLFEIVNNPDTLLVVLDEWLANIHTSEQSLLVTLPKTTKYSDVKLTEFIEKRWEGNVSINYHNQNHFIFHCGSYIAEFSPDKIIDSGCAALQKKYLSELSKKCKVLSDDMMDSFLHQKFADELSHGGDAL</sequence>
<dbReference type="Proteomes" id="UP000022311">
    <property type="component" value="Unassembled WGS sequence"/>
</dbReference>
<proteinExistence type="predicted"/>
<gene>
    <name evidence="1" type="ORF">HMPREF1563_0247</name>
</gene>
<accession>A0AAV3M0K9</accession>
<evidence type="ECO:0000313" key="1">
    <source>
        <dbReference type="EMBL" id="EUD09200.1"/>
    </source>
</evidence>
<name>A0AAV3M0K9_9GAMM</name>